<reference evidence="3 4" key="1">
    <citation type="submission" date="2017-12" db="EMBL/GenBank/DDBJ databases">
        <title>Sequencing, de novo assembly and annotation of complete genome of a new Thraustochytrid species, strain FCC1311.</title>
        <authorList>
            <person name="Sedici K."/>
            <person name="Godart F."/>
            <person name="Aiese Cigliano R."/>
            <person name="Sanseverino W."/>
            <person name="Barakat M."/>
            <person name="Ortet P."/>
            <person name="Marechal E."/>
            <person name="Cagnac O."/>
            <person name="Amato A."/>
        </authorList>
    </citation>
    <scope>NUCLEOTIDE SEQUENCE [LARGE SCALE GENOMIC DNA]</scope>
</reference>
<feature type="domain" description="Rab-GAP TBC" evidence="2">
    <location>
        <begin position="1"/>
        <end position="240"/>
    </location>
</feature>
<dbReference type="AlphaFoldDB" id="A0A2R5GCJ3"/>
<evidence type="ECO:0000256" key="1">
    <source>
        <dbReference type="SAM" id="MobiDB-lite"/>
    </source>
</evidence>
<protein>
    <submittedName>
        <fullName evidence="3">TBC1 domain family member 2A</fullName>
    </submittedName>
</protein>
<dbReference type="EMBL" id="BEYU01000019">
    <property type="protein sequence ID" value="GBG26323.1"/>
    <property type="molecule type" value="Genomic_DNA"/>
</dbReference>
<dbReference type="PANTHER" id="PTHR22957:SF661">
    <property type="entry name" value="GH16847P"/>
    <property type="match status" value="1"/>
</dbReference>
<evidence type="ECO:0000313" key="4">
    <source>
        <dbReference type="Proteomes" id="UP000241890"/>
    </source>
</evidence>
<gene>
    <name evidence="3" type="ORF">FCC1311_025442</name>
</gene>
<accession>A0A2R5GCJ3</accession>
<organism evidence="3 4">
    <name type="scientific">Hondaea fermentalgiana</name>
    <dbReference type="NCBI Taxonomy" id="2315210"/>
    <lineage>
        <taxon>Eukaryota</taxon>
        <taxon>Sar</taxon>
        <taxon>Stramenopiles</taxon>
        <taxon>Bigyra</taxon>
        <taxon>Labyrinthulomycetes</taxon>
        <taxon>Thraustochytrida</taxon>
        <taxon>Thraustochytriidae</taxon>
        <taxon>Hondaea</taxon>
    </lineage>
</organism>
<comment type="caution">
    <text evidence="3">The sequence shown here is derived from an EMBL/GenBank/DDBJ whole genome shotgun (WGS) entry which is preliminary data.</text>
</comment>
<dbReference type="PROSITE" id="PS50086">
    <property type="entry name" value="TBC_RABGAP"/>
    <property type="match status" value="1"/>
</dbReference>
<dbReference type="InParanoid" id="A0A2R5GCJ3"/>
<dbReference type="Gene3D" id="1.10.8.270">
    <property type="entry name" value="putative rabgap domain of human tbc1 domain family member 14 like domains"/>
    <property type="match status" value="1"/>
</dbReference>
<sequence>MNPNTDAGDVVRGGTLAVADVNDHEEEEVDDDAIRARRVETRYGRGCLSYKAALEARGSDEDVLEEDELIDRDLGRVRSELVDALFATRGVPFKLQTVLASARRVLRAFCTRNPHLGYVQGFHHMVIVLLSEFYDDRNVAATAYEEERAFWVFCALCETIMGNRFYAKDGPRKLQGYMNAVECVSESIGRKKFHGIRSVDKESVVQLLSLKWLLHLWADDAVVSDAAVLKRIWDCVFLSAAGCASMNPPESALRSVYSGHKPLVPRATDFHLRLAVAMIEDTPILAIPEELQDSDDDDESEGYSSPLERCSSDLATQLLKLNVPSPPSTAREPEHPDTSSHSHESGEFADAPFTTRSLRPSPSLQSLQEAPKLRRKASLEEMGAHATGFVYNAVLKRVRKLTLRKLEGLIALAEQIVLLKSDTHEAEAEAEAHAAARGETNEDTSKAVLEFIEKLSSSRNRSVPIRYNTFKRLAITACPTWTVSDIMAVFSTLDVSRSGQVSSHYLIRQLPFRFADRPVGEIESLATAIYTHTAAQHDVQMSQSDSFVSTDFDGPDESCSAGPGGSMCLVQ</sequence>
<evidence type="ECO:0000313" key="3">
    <source>
        <dbReference type="EMBL" id="GBG26323.1"/>
    </source>
</evidence>
<dbReference type="InterPro" id="IPR000195">
    <property type="entry name" value="Rab-GAP-TBC_dom"/>
</dbReference>
<dbReference type="OrthoDB" id="191686at2759"/>
<feature type="region of interest" description="Disordered" evidence="1">
    <location>
        <begin position="287"/>
        <end position="307"/>
    </location>
</feature>
<dbReference type="Pfam" id="PF00566">
    <property type="entry name" value="RabGAP-TBC"/>
    <property type="match status" value="1"/>
</dbReference>
<dbReference type="InterPro" id="IPR035969">
    <property type="entry name" value="Rab-GAP_TBC_sf"/>
</dbReference>
<feature type="compositionally biased region" description="Basic and acidic residues" evidence="1">
    <location>
        <begin position="331"/>
        <end position="346"/>
    </location>
</feature>
<dbReference type="SUPFAM" id="SSF47923">
    <property type="entry name" value="Ypt/Rab-GAP domain of gyp1p"/>
    <property type="match status" value="1"/>
</dbReference>
<feature type="region of interest" description="Disordered" evidence="1">
    <location>
        <begin position="546"/>
        <end position="571"/>
    </location>
</feature>
<proteinExistence type="predicted"/>
<name>A0A2R5GCJ3_9STRA</name>
<dbReference type="GO" id="GO:0005096">
    <property type="term" value="F:GTPase activator activity"/>
    <property type="evidence" value="ECO:0007669"/>
    <property type="project" value="TreeGrafter"/>
</dbReference>
<keyword evidence="4" id="KW-1185">Reference proteome</keyword>
<feature type="region of interest" description="Disordered" evidence="1">
    <location>
        <begin position="322"/>
        <end position="372"/>
    </location>
</feature>
<feature type="compositionally biased region" description="Low complexity" evidence="1">
    <location>
        <begin position="356"/>
        <end position="368"/>
    </location>
</feature>
<feature type="compositionally biased region" description="Acidic residues" evidence="1">
    <location>
        <begin position="290"/>
        <end position="301"/>
    </location>
</feature>
<evidence type="ECO:0000259" key="2">
    <source>
        <dbReference type="PROSITE" id="PS50086"/>
    </source>
</evidence>
<dbReference type="SMART" id="SM00164">
    <property type="entry name" value="TBC"/>
    <property type="match status" value="1"/>
</dbReference>
<dbReference type="Proteomes" id="UP000241890">
    <property type="component" value="Unassembled WGS sequence"/>
</dbReference>
<dbReference type="PANTHER" id="PTHR22957">
    <property type="entry name" value="TBC1 DOMAIN FAMILY MEMBER GTPASE-ACTIVATING PROTEIN"/>
    <property type="match status" value="1"/>
</dbReference>